<keyword evidence="1" id="KW-0812">Transmembrane</keyword>
<reference evidence="2 3" key="1">
    <citation type="submission" date="2020-08" db="EMBL/GenBank/DDBJ databases">
        <title>Genomic Encyclopedia of Type Strains, Phase IV (KMG-IV): sequencing the most valuable type-strain genomes for metagenomic binning, comparative biology and taxonomic classification.</title>
        <authorList>
            <person name="Goeker M."/>
        </authorList>
    </citation>
    <scope>NUCLEOTIDE SEQUENCE [LARGE SCALE GENOMIC DNA]</scope>
    <source>
        <strain evidence="2 3">DSM 26287</strain>
    </source>
</reference>
<dbReference type="RefSeq" id="WP_184423893.1">
    <property type="nucleotide sequence ID" value="NZ_BAABLB010000028.1"/>
</dbReference>
<comment type="caution">
    <text evidence="2">The sequence shown here is derived from an EMBL/GenBank/DDBJ whole genome shotgun (WGS) entry which is preliminary data.</text>
</comment>
<feature type="transmembrane region" description="Helical" evidence="1">
    <location>
        <begin position="6"/>
        <end position="24"/>
    </location>
</feature>
<dbReference type="Proteomes" id="UP000537141">
    <property type="component" value="Unassembled WGS sequence"/>
</dbReference>
<evidence type="ECO:0000313" key="2">
    <source>
        <dbReference type="EMBL" id="MBB6543089.1"/>
    </source>
</evidence>
<dbReference type="AlphaFoldDB" id="A0A7X0TTG1"/>
<gene>
    <name evidence="2" type="ORF">HNQ55_001596</name>
</gene>
<proteinExistence type="predicted"/>
<accession>A0A7X0TTG1</accession>
<evidence type="ECO:0000256" key="1">
    <source>
        <dbReference type="SAM" id="Phobius"/>
    </source>
</evidence>
<dbReference type="EMBL" id="JACHHU010000010">
    <property type="protein sequence ID" value="MBB6543089.1"/>
    <property type="molecule type" value="Genomic_DNA"/>
</dbReference>
<organism evidence="2 3">
    <name type="scientific">Thalassotalea piscium</name>
    <dbReference type="NCBI Taxonomy" id="1230533"/>
    <lineage>
        <taxon>Bacteria</taxon>
        <taxon>Pseudomonadati</taxon>
        <taxon>Pseudomonadota</taxon>
        <taxon>Gammaproteobacteria</taxon>
        <taxon>Alteromonadales</taxon>
        <taxon>Colwelliaceae</taxon>
        <taxon>Thalassotalea</taxon>
    </lineage>
</organism>
<keyword evidence="3" id="KW-1185">Reference proteome</keyword>
<evidence type="ECO:0008006" key="4">
    <source>
        <dbReference type="Google" id="ProtNLM"/>
    </source>
</evidence>
<evidence type="ECO:0000313" key="3">
    <source>
        <dbReference type="Proteomes" id="UP000537141"/>
    </source>
</evidence>
<name>A0A7X0TTG1_9GAMM</name>
<sequence>MRYSLYFSFGVVLSFLVFYALWLSNTNKPSISTSWISQFYKQKTIIAQSTKKPKILITSGSNSLFAFDSERLSNVTTYEVVNYAVAVGLGLRYILEQTKQQLQPGDVVLLPLEYTLYEDKYVPDKTLPLHLLENQDYYRTLNWFEQFKIILFTPLSALLQTEQIIQSDFLKDLYNPERMNEYGDIGTDSLSRIYMQYQVEKYSLPDILPKHINNRSAKMLTEYVEWAKSSNIKVIAMPPAVNYSASLSTDEAKAVKRELKSFWTHLGVSFVGDFEMFEFNKPFMFENPYHLNHKGRQVFMDKLLSHFLDIRTIDTKMLNVAATQ</sequence>
<keyword evidence="1" id="KW-0472">Membrane</keyword>
<protein>
    <recommendedName>
        <fullName evidence="4">SGNH/GDSL hydrolase family protein</fullName>
    </recommendedName>
</protein>
<keyword evidence="1" id="KW-1133">Transmembrane helix</keyword>